<proteinExistence type="predicted"/>
<accession>A0ABQ1ZM43</accession>
<dbReference type="SUPFAM" id="SSF160631">
    <property type="entry name" value="SMI1/KNR4-like"/>
    <property type="match status" value="1"/>
</dbReference>
<dbReference type="EMBL" id="BMDD01000001">
    <property type="protein sequence ID" value="GGH68634.1"/>
    <property type="molecule type" value="Genomic_DNA"/>
</dbReference>
<comment type="caution">
    <text evidence="1">The sequence shown here is derived from an EMBL/GenBank/DDBJ whole genome shotgun (WGS) entry which is preliminary data.</text>
</comment>
<dbReference type="RefSeq" id="WP_229714034.1">
    <property type="nucleotide sequence ID" value="NZ_BMDD01000001.1"/>
</dbReference>
<protein>
    <recommendedName>
        <fullName evidence="3">SMI1/KNR4 family protein</fullName>
    </recommendedName>
</protein>
<dbReference type="PANTHER" id="PTHR32011">
    <property type="entry name" value="OS08G0472400 PROTEIN"/>
    <property type="match status" value="1"/>
</dbReference>
<sequence length="192" mass="22861">MNVLNISSLIERLRSFDIRLERGLTTEELLRAEQTYEIRFPPDLRELLQQALPYGESFPDWRNFSARNVKSIRESLNWPLDGLLFDVENNRFWPERWGPRPQQLEQAKSAAKKHFEHVPKLIPVRGHRYLPATPYEAGNPVFSVHQTDVIPYGENLADYFEIEYRHKLYEEMNFERIKPIDFWGELGWSDEV</sequence>
<gene>
    <name evidence="1" type="ORF">GCM10007362_02850</name>
</gene>
<keyword evidence="2" id="KW-1185">Reference proteome</keyword>
<evidence type="ECO:0000313" key="1">
    <source>
        <dbReference type="EMBL" id="GGH68634.1"/>
    </source>
</evidence>
<name>A0ABQ1ZM43_9BACL</name>
<dbReference type="InterPro" id="IPR037883">
    <property type="entry name" value="Knr4/Smi1-like_sf"/>
</dbReference>
<organism evidence="1 2">
    <name type="scientific">Saccharibacillus endophyticus</name>
    <dbReference type="NCBI Taxonomy" id="2060666"/>
    <lineage>
        <taxon>Bacteria</taxon>
        <taxon>Bacillati</taxon>
        <taxon>Bacillota</taxon>
        <taxon>Bacilli</taxon>
        <taxon>Bacillales</taxon>
        <taxon>Paenibacillaceae</taxon>
        <taxon>Saccharibacillus</taxon>
    </lineage>
</organism>
<dbReference type="Proteomes" id="UP000605427">
    <property type="component" value="Unassembled WGS sequence"/>
</dbReference>
<evidence type="ECO:0000313" key="2">
    <source>
        <dbReference type="Proteomes" id="UP000605427"/>
    </source>
</evidence>
<evidence type="ECO:0008006" key="3">
    <source>
        <dbReference type="Google" id="ProtNLM"/>
    </source>
</evidence>
<reference evidence="2" key="1">
    <citation type="journal article" date="2019" name="Int. J. Syst. Evol. Microbiol.">
        <title>The Global Catalogue of Microorganisms (GCM) 10K type strain sequencing project: providing services to taxonomists for standard genome sequencing and annotation.</title>
        <authorList>
            <consortium name="The Broad Institute Genomics Platform"/>
            <consortium name="The Broad Institute Genome Sequencing Center for Infectious Disease"/>
            <person name="Wu L."/>
            <person name="Ma J."/>
        </authorList>
    </citation>
    <scope>NUCLEOTIDE SEQUENCE [LARGE SCALE GENOMIC DNA]</scope>
    <source>
        <strain evidence="2">CCM 8702</strain>
    </source>
</reference>
<dbReference type="PANTHER" id="PTHR32011:SF2">
    <property type="entry name" value="OS08G0472400 PROTEIN"/>
    <property type="match status" value="1"/>
</dbReference>